<accession>A0A0D0A0V2</accession>
<organism evidence="2 3">
    <name type="scientific">Pisolithus microcarpus 441</name>
    <dbReference type="NCBI Taxonomy" id="765257"/>
    <lineage>
        <taxon>Eukaryota</taxon>
        <taxon>Fungi</taxon>
        <taxon>Dikarya</taxon>
        <taxon>Basidiomycota</taxon>
        <taxon>Agaricomycotina</taxon>
        <taxon>Agaricomycetes</taxon>
        <taxon>Agaricomycetidae</taxon>
        <taxon>Boletales</taxon>
        <taxon>Sclerodermatineae</taxon>
        <taxon>Pisolithaceae</taxon>
        <taxon>Pisolithus</taxon>
    </lineage>
</organism>
<keyword evidence="3" id="KW-1185">Reference proteome</keyword>
<evidence type="ECO:0000313" key="2">
    <source>
        <dbReference type="EMBL" id="KIK25753.1"/>
    </source>
</evidence>
<dbReference type="OrthoDB" id="5239998at2759"/>
<evidence type="ECO:0000256" key="1">
    <source>
        <dbReference type="SAM" id="Phobius"/>
    </source>
</evidence>
<reference evidence="3" key="2">
    <citation type="submission" date="2015-01" db="EMBL/GenBank/DDBJ databases">
        <title>Evolutionary Origins and Diversification of the Mycorrhizal Mutualists.</title>
        <authorList>
            <consortium name="DOE Joint Genome Institute"/>
            <consortium name="Mycorrhizal Genomics Consortium"/>
            <person name="Kohler A."/>
            <person name="Kuo A."/>
            <person name="Nagy L.G."/>
            <person name="Floudas D."/>
            <person name="Copeland A."/>
            <person name="Barry K.W."/>
            <person name="Cichocki N."/>
            <person name="Veneault-Fourrey C."/>
            <person name="LaButti K."/>
            <person name="Lindquist E.A."/>
            <person name="Lipzen A."/>
            <person name="Lundell T."/>
            <person name="Morin E."/>
            <person name="Murat C."/>
            <person name="Riley R."/>
            <person name="Ohm R."/>
            <person name="Sun H."/>
            <person name="Tunlid A."/>
            <person name="Henrissat B."/>
            <person name="Grigoriev I.V."/>
            <person name="Hibbett D.S."/>
            <person name="Martin F."/>
        </authorList>
    </citation>
    <scope>NUCLEOTIDE SEQUENCE [LARGE SCALE GENOMIC DNA]</scope>
    <source>
        <strain evidence="3">441</strain>
    </source>
</reference>
<dbReference type="EMBL" id="KN833706">
    <property type="protein sequence ID" value="KIK25753.1"/>
    <property type="molecule type" value="Genomic_DNA"/>
</dbReference>
<name>A0A0D0A0V2_9AGAM</name>
<proteinExistence type="predicted"/>
<evidence type="ECO:0000313" key="3">
    <source>
        <dbReference type="Proteomes" id="UP000054018"/>
    </source>
</evidence>
<dbReference type="AlphaFoldDB" id="A0A0D0A0V2"/>
<keyword evidence="1" id="KW-1133">Transmembrane helix</keyword>
<sequence>MTGTRQSFQECSPYSRLVTVYNVRTRCFETILIRHLYGETVPMKSGVCADIVMSERPYISFTIGHETTNQGKGGGGGIGVEVSAQKTVPITRNHAVLIISPSFVVAATLCVAGNFAASSYNYYLENTESFATVYAKDWRTSIDLNW</sequence>
<dbReference type="Proteomes" id="UP000054018">
    <property type="component" value="Unassembled WGS sequence"/>
</dbReference>
<reference evidence="2 3" key="1">
    <citation type="submission" date="2014-04" db="EMBL/GenBank/DDBJ databases">
        <authorList>
            <consortium name="DOE Joint Genome Institute"/>
            <person name="Kuo A."/>
            <person name="Kohler A."/>
            <person name="Costa M.D."/>
            <person name="Nagy L.G."/>
            <person name="Floudas D."/>
            <person name="Copeland A."/>
            <person name="Barry K.W."/>
            <person name="Cichocki N."/>
            <person name="Veneault-Fourrey C."/>
            <person name="LaButti K."/>
            <person name="Lindquist E.A."/>
            <person name="Lipzen A."/>
            <person name="Lundell T."/>
            <person name="Morin E."/>
            <person name="Murat C."/>
            <person name="Sun H."/>
            <person name="Tunlid A."/>
            <person name="Henrissat B."/>
            <person name="Grigoriev I.V."/>
            <person name="Hibbett D.S."/>
            <person name="Martin F."/>
            <person name="Nordberg H.P."/>
            <person name="Cantor M.N."/>
            <person name="Hua S.X."/>
        </authorList>
    </citation>
    <scope>NUCLEOTIDE SEQUENCE [LARGE SCALE GENOMIC DNA]</scope>
    <source>
        <strain evidence="2 3">441</strain>
    </source>
</reference>
<keyword evidence="1" id="KW-0472">Membrane</keyword>
<feature type="transmembrane region" description="Helical" evidence="1">
    <location>
        <begin position="95"/>
        <end position="117"/>
    </location>
</feature>
<gene>
    <name evidence="2" type="ORF">PISMIDRAFT_334964</name>
</gene>
<dbReference type="HOGENOM" id="CLU_1778227_0_0_1"/>
<protein>
    <submittedName>
        <fullName evidence="2">Uncharacterized protein</fullName>
    </submittedName>
</protein>
<keyword evidence="1" id="KW-0812">Transmembrane</keyword>